<dbReference type="PANTHER" id="PTHR38791">
    <property type="entry name" value="ZN(II)2CYS6 TRANSCRIPTION FACTOR (EUROFUNG)-RELATED-RELATED"/>
    <property type="match status" value="1"/>
</dbReference>
<dbReference type="OrthoDB" id="2991872at2759"/>
<dbReference type="InterPro" id="IPR036864">
    <property type="entry name" value="Zn2-C6_fun-type_DNA-bd_sf"/>
</dbReference>
<dbReference type="CDD" id="cd00067">
    <property type="entry name" value="GAL4"/>
    <property type="match status" value="1"/>
</dbReference>
<evidence type="ECO:0000259" key="2">
    <source>
        <dbReference type="PROSITE" id="PS50048"/>
    </source>
</evidence>
<evidence type="ECO:0000313" key="4">
    <source>
        <dbReference type="Proteomes" id="UP000799424"/>
    </source>
</evidence>
<evidence type="ECO:0000256" key="1">
    <source>
        <dbReference type="ARBA" id="ARBA00023242"/>
    </source>
</evidence>
<name>A0A6A6ZNN9_9PLEO</name>
<dbReference type="PROSITE" id="PS00463">
    <property type="entry name" value="ZN2_CY6_FUNGAL_1"/>
    <property type="match status" value="1"/>
</dbReference>
<keyword evidence="1" id="KW-0539">Nucleus</keyword>
<keyword evidence="4" id="KW-1185">Reference proteome</keyword>
<dbReference type="Pfam" id="PF00172">
    <property type="entry name" value="Zn_clus"/>
    <property type="match status" value="1"/>
</dbReference>
<dbReference type="Gene3D" id="4.10.240.10">
    <property type="entry name" value="Zn(2)-C6 fungal-type DNA-binding domain"/>
    <property type="match status" value="1"/>
</dbReference>
<dbReference type="Proteomes" id="UP000799424">
    <property type="component" value="Unassembled WGS sequence"/>
</dbReference>
<dbReference type="Pfam" id="PF11951">
    <property type="entry name" value="Fungal_trans_2"/>
    <property type="match status" value="1"/>
</dbReference>
<evidence type="ECO:0000313" key="3">
    <source>
        <dbReference type="EMBL" id="KAF2822711.1"/>
    </source>
</evidence>
<dbReference type="AlphaFoldDB" id="A0A6A6ZNN9"/>
<reference evidence="3" key="1">
    <citation type="journal article" date="2020" name="Stud. Mycol.">
        <title>101 Dothideomycetes genomes: a test case for predicting lifestyles and emergence of pathogens.</title>
        <authorList>
            <person name="Haridas S."/>
            <person name="Albert R."/>
            <person name="Binder M."/>
            <person name="Bloem J."/>
            <person name="Labutti K."/>
            <person name="Salamov A."/>
            <person name="Andreopoulos B."/>
            <person name="Baker S."/>
            <person name="Barry K."/>
            <person name="Bills G."/>
            <person name="Bluhm B."/>
            <person name="Cannon C."/>
            <person name="Castanera R."/>
            <person name="Culley D."/>
            <person name="Daum C."/>
            <person name="Ezra D."/>
            <person name="Gonzalez J."/>
            <person name="Henrissat B."/>
            <person name="Kuo A."/>
            <person name="Liang C."/>
            <person name="Lipzen A."/>
            <person name="Lutzoni F."/>
            <person name="Magnuson J."/>
            <person name="Mondo S."/>
            <person name="Nolan M."/>
            <person name="Ohm R."/>
            <person name="Pangilinan J."/>
            <person name="Park H.-J."/>
            <person name="Ramirez L."/>
            <person name="Alfaro M."/>
            <person name="Sun H."/>
            <person name="Tritt A."/>
            <person name="Yoshinaga Y."/>
            <person name="Zwiers L.-H."/>
            <person name="Turgeon B."/>
            <person name="Goodwin S."/>
            <person name="Spatafora J."/>
            <person name="Crous P."/>
            <person name="Grigoriev I."/>
        </authorList>
    </citation>
    <scope>NUCLEOTIDE SEQUENCE</scope>
    <source>
        <strain evidence="3">CBS 113818</strain>
    </source>
</reference>
<protein>
    <recommendedName>
        <fullName evidence="2">Zn(2)-C6 fungal-type domain-containing protein</fullName>
    </recommendedName>
</protein>
<dbReference type="SUPFAM" id="SSF57701">
    <property type="entry name" value="Zn2/Cys6 DNA-binding domain"/>
    <property type="match status" value="1"/>
</dbReference>
<sequence>MVYRGRPSTGCRRCRERKILCDERQESCLRCGDRGITCPGYDRTVDAFFHDETANVRAKARKSKAKAIAARDARDAQERGHATFKTHGLPRKNLVAPLKEQGINFFMANYTSGLDQPLVTSPAYHQHVSTHGIHPLVATTMTALGIAGLSNQYKDPYLKGHATRCYVDAIAMANTAISSPDEVRNDTTLLAVNILSMFEATFNDSSLSGWSSHVEGAALLVRLRGLDQFSTCAGRRMYLHTIGLLATNCMGSNIPMPAYIQELNRQVVQYLDLEDLRHAFFFLHIKTNDLRARILDQPVVDLQGTIDEVLELDAMAVSILSDTNTAWQYDIVSCSGVEPGVYGDYYHVYPSHAVAQTWEWARYNRIYFHDIIRNCILHGFATSPPILVGQEYVDLLERSARLLLQMQSDIIASMPQFFHDIPNSFSNKCYGNHVSNDAAEERLPIIRITGGYTTLWSLYVAGSMSTATPSSQDFVLQCLERVGRQYGINHAKVLAHALRRKRKMDSTEEMAFTICPQYLPVVYG</sequence>
<dbReference type="GO" id="GO:0000981">
    <property type="term" value="F:DNA-binding transcription factor activity, RNA polymerase II-specific"/>
    <property type="evidence" value="ECO:0007669"/>
    <property type="project" value="InterPro"/>
</dbReference>
<dbReference type="EMBL" id="MU006234">
    <property type="protein sequence ID" value="KAF2822711.1"/>
    <property type="molecule type" value="Genomic_DNA"/>
</dbReference>
<gene>
    <name evidence="3" type="ORF">CC86DRAFT_357779</name>
</gene>
<feature type="domain" description="Zn(2)-C6 fungal-type" evidence="2">
    <location>
        <begin position="10"/>
        <end position="38"/>
    </location>
</feature>
<dbReference type="InterPro" id="IPR021858">
    <property type="entry name" value="Fun_TF"/>
</dbReference>
<accession>A0A6A6ZNN9</accession>
<proteinExistence type="predicted"/>
<dbReference type="PANTHER" id="PTHR38791:SF1">
    <property type="entry name" value="TRANSCRIPTION FACTOR, PUTATIVE-RELATED"/>
    <property type="match status" value="1"/>
</dbReference>
<dbReference type="InterPro" id="IPR001138">
    <property type="entry name" value="Zn2Cys6_DnaBD"/>
</dbReference>
<dbReference type="GO" id="GO:0008270">
    <property type="term" value="F:zinc ion binding"/>
    <property type="evidence" value="ECO:0007669"/>
    <property type="project" value="InterPro"/>
</dbReference>
<organism evidence="3 4">
    <name type="scientific">Ophiobolus disseminans</name>
    <dbReference type="NCBI Taxonomy" id="1469910"/>
    <lineage>
        <taxon>Eukaryota</taxon>
        <taxon>Fungi</taxon>
        <taxon>Dikarya</taxon>
        <taxon>Ascomycota</taxon>
        <taxon>Pezizomycotina</taxon>
        <taxon>Dothideomycetes</taxon>
        <taxon>Pleosporomycetidae</taxon>
        <taxon>Pleosporales</taxon>
        <taxon>Pleosporineae</taxon>
        <taxon>Phaeosphaeriaceae</taxon>
        <taxon>Ophiobolus</taxon>
    </lineage>
</organism>
<dbReference type="InterPro" id="IPR053175">
    <property type="entry name" value="DHMBA_Reg_Transcription_Factor"/>
</dbReference>
<dbReference type="PROSITE" id="PS50048">
    <property type="entry name" value="ZN2_CY6_FUNGAL_2"/>
    <property type="match status" value="1"/>
</dbReference>